<dbReference type="AlphaFoldDB" id="A0A841JZK1"/>
<sequence length="76" mass="7979">MKALRFHGYGGTLQLEEIQSPIAAAGQVVVRNRATSLNPDPLRASGVMRQVFPLQFPWTPGGDGSGIVESVGEGAS</sequence>
<dbReference type="SUPFAM" id="SSF50129">
    <property type="entry name" value="GroES-like"/>
    <property type="match status" value="1"/>
</dbReference>
<dbReference type="InterPro" id="IPR013154">
    <property type="entry name" value="ADH-like_N"/>
</dbReference>
<dbReference type="Pfam" id="PF08240">
    <property type="entry name" value="ADH_N"/>
    <property type="match status" value="1"/>
</dbReference>
<organism evidence="2 3">
    <name type="scientific">Silvibacterium bohemicum</name>
    <dbReference type="NCBI Taxonomy" id="1577686"/>
    <lineage>
        <taxon>Bacteria</taxon>
        <taxon>Pseudomonadati</taxon>
        <taxon>Acidobacteriota</taxon>
        <taxon>Terriglobia</taxon>
        <taxon>Terriglobales</taxon>
        <taxon>Acidobacteriaceae</taxon>
        <taxon>Silvibacterium</taxon>
    </lineage>
</organism>
<keyword evidence="3" id="KW-1185">Reference proteome</keyword>
<evidence type="ECO:0000313" key="2">
    <source>
        <dbReference type="EMBL" id="MBB6143858.1"/>
    </source>
</evidence>
<evidence type="ECO:0000259" key="1">
    <source>
        <dbReference type="Pfam" id="PF08240"/>
    </source>
</evidence>
<gene>
    <name evidence="2" type="ORF">HNQ77_001807</name>
</gene>
<dbReference type="EMBL" id="JACHEK010000003">
    <property type="protein sequence ID" value="MBB6143858.1"/>
    <property type="molecule type" value="Genomic_DNA"/>
</dbReference>
<comment type="caution">
    <text evidence="2">The sequence shown here is derived from an EMBL/GenBank/DDBJ whole genome shotgun (WGS) entry which is preliminary data.</text>
</comment>
<proteinExistence type="predicted"/>
<dbReference type="Gene3D" id="3.90.180.10">
    <property type="entry name" value="Medium-chain alcohol dehydrogenases, catalytic domain"/>
    <property type="match status" value="1"/>
</dbReference>
<feature type="domain" description="Alcohol dehydrogenase-like N-terminal" evidence="1">
    <location>
        <begin position="25"/>
        <end position="75"/>
    </location>
</feature>
<dbReference type="RefSeq" id="WP_050058571.1">
    <property type="nucleotide sequence ID" value="NZ_JACHEK010000003.1"/>
</dbReference>
<dbReference type="Proteomes" id="UP000538666">
    <property type="component" value="Unassembled WGS sequence"/>
</dbReference>
<reference evidence="2 3" key="1">
    <citation type="submission" date="2020-08" db="EMBL/GenBank/DDBJ databases">
        <title>Genomic Encyclopedia of Type Strains, Phase IV (KMG-IV): sequencing the most valuable type-strain genomes for metagenomic binning, comparative biology and taxonomic classification.</title>
        <authorList>
            <person name="Goeker M."/>
        </authorList>
    </citation>
    <scope>NUCLEOTIDE SEQUENCE [LARGE SCALE GENOMIC DNA]</scope>
    <source>
        <strain evidence="2 3">DSM 103733</strain>
    </source>
</reference>
<dbReference type="OrthoDB" id="110915at2"/>
<name>A0A841JZK1_9BACT</name>
<evidence type="ECO:0000313" key="3">
    <source>
        <dbReference type="Proteomes" id="UP000538666"/>
    </source>
</evidence>
<protein>
    <submittedName>
        <fullName evidence="2">NADPH:quinone reductase-like Zn-dependent oxidoreductase</fullName>
    </submittedName>
</protein>
<dbReference type="InterPro" id="IPR011032">
    <property type="entry name" value="GroES-like_sf"/>
</dbReference>
<accession>A0A841JZK1</accession>